<dbReference type="OrthoDB" id="643381at2759"/>
<evidence type="ECO:0000256" key="1">
    <source>
        <dbReference type="SAM" id="MobiDB-lite"/>
    </source>
</evidence>
<evidence type="ECO:0000313" key="3">
    <source>
        <dbReference type="Proteomes" id="UP001055439"/>
    </source>
</evidence>
<evidence type="ECO:0000313" key="2">
    <source>
        <dbReference type="EMBL" id="URE39229.1"/>
    </source>
</evidence>
<dbReference type="EMBL" id="CP097510">
    <property type="protein sequence ID" value="URE39229.1"/>
    <property type="molecule type" value="Genomic_DNA"/>
</dbReference>
<reference evidence="2" key="1">
    <citation type="submission" date="2022-05" db="EMBL/GenBank/DDBJ databases">
        <title>The Musa troglodytarum L. genome provides insights into the mechanism of non-climacteric behaviour and enrichment of carotenoids.</title>
        <authorList>
            <person name="Wang J."/>
        </authorList>
    </citation>
    <scope>NUCLEOTIDE SEQUENCE</scope>
    <source>
        <tissue evidence="2">Leaf</tissue>
    </source>
</reference>
<dbReference type="EMBL" id="CP097510">
    <property type="protein sequence ID" value="URE39232.1"/>
    <property type="molecule type" value="Genomic_DNA"/>
</dbReference>
<feature type="region of interest" description="Disordered" evidence="1">
    <location>
        <begin position="85"/>
        <end position="108"/>
    </location>
</feature>
<dbReference type="AlphaFoldDB" id="A0A9E7L660"/>
<keyword evidence="3" id="KW-1185">Reference proteome</keyword>
<sequence length="566" mass="61978">MEPCVFGGRPCEAVVHALPCRLRPVPVGQQDADGDDGEGKAFALVHDSSGPVLQRRGAHASFLSRKRLLAEESPRHLLRQRVHSHDPAATRHRGHFLHPRGDDDSAPAAVGDQRVADVRPDADLPHIVQHNQDLPQQVIDVVAWGHKDPRAAAEVADDCSVSVNSGHEGGLPGAAHAEDGDCGAPGLLVRQQPDKPILVVVDPHKFVFLDDLSKANFNGLQSPGDFAQSSGLGVVEEATDEGSPSTPASTGDDVGVLVDDVLDVEGHILNLLGPGDKDRLMFASVRAHGLDELLHLLELALDPDHPFVNVMLRSGAAAARSDCCSGHSGGHLLDQAEEYNLCHLISRSSSLGETATRVIGDTEYHHWLPAKISLSTPIVSSKSQYKTSRLLMQKDWKASKNQGRMKRTFGPPSATWDLFLGQGSFLAENREDNSGILFVEEVERKAEIEDELPPTVLKKSHKTTESYNHIHEKPRRRSHLVLLQRQPRTPKQTEEPESVCWRKKSSLFCANANCELRTPKRTEEAESALLEKDQLCWCLVGVAVFVFEAWDVVSKKKKTLLTSLLE</sequence>
<dbReference type="Proteomes" id="UP001055439">
    <property type="component" value="Chromosome 8"/>
</dbReference>
<proteinExistence type="predicted"/>
<name>A0A9E7L660_9LILI</name>
<organism evidence="2 3">
    <name type="scientific">Musa troglodytarum</name>
    <name type="common">fe'i banana</name>
    <dbReference type="NCBI Taxonomy" id="320322"/>
    <lineage>
        <taxon>Eukaryota</taxon>
        <taxon>Viridiplantae</taxon>
        <taxon>Streptophyta</taxon>
        <taxon>Embryophyta</taxon>
        <taxon>Tracheophyta</taxon>
        <taxon>Spermatophyta</taxon>
        <taxon>Magnoliopsida</taxon>
        <taxon>Liliopsida</taxon>
        <taxon>Zingiberales</taxon>
        <taxon>Musaceae</taxon>
        <taxon>Musa</taxon>
    </lineage>
</organism>
<accession>A0A9E7L660</accession>
<protein>
    <submittedName>
        <fullName evidence="2">Uncharacterized protein</fullName>
    </submittedName>
</protein>
<gene>
    <name evidence="2" type="ORF">MUK42_35941</name>
</gene>